<gene>
    <name evidence="2" type="ORF">DL89DRAFT_266546</name>
</gene>
<feature type="compositionally biased region" description="Basic and acidic residues" evidence="1">
    <location>
        <begin position="438"/>
        <end position="455"/>
    </location>
</feature>
<evidence type="ECO:0000256" key="1">
    <source>
        <dbReference type="SAM" id="MobiDB-lite"/>
    </source>
</evidence>
<comment type="caution">
    <text evidence="2">The sequence shown here is derived from an EMBL/GenBank/DDBJ whole genome shotgun (WGS) entry which is preliminary data.</text>
</comment>
<dbReference type="EMBL" id="MCFD01000004">
    <property type="protein sequence ID" value="ORX71544.1"/>
    <property type="molecule type" value="Genomic_DNA"/>
</dbReference>
<feature type="compositionally biased region" description="Basic residues" evidence="1">
    <location>
        <begin position="50"/>
        <end position="64"/>
    </location>
</feature>
<dbReference type="Proteomes" id="UP000193922">
    <property type="component" value="Unassembled WGS sequence"/>
</dbReference>
<feature type="compositionally biased region" description="Polar residues" evidence="1">
    <location>
        <begin position="1"/>
        <end position="10"/>
    </location>
</feature>
<feature type="compositionally biased region" description="Low complexity" evidence="1">
    <location>
        <begin position="299"/>
        <end position="317"/>
    </location>
</feature>
<proteinExistence type="predicted"/>
<feature type="compositionally biased region" description="Basic residues" evidence="1">
    <location>
        <begin position="186"/>
        <end position="200"/>
    </location>
</feature>
<evidence type="ECO:0000313" key="2">
    <source>
        <dbReference type="EMBL" id="ORX71544.1"/>
    </source>
</evidence>
<feature type="compositionally biased region" description="Acidic residues" evidence="1">
    <location>
        <begin position="117"/>
        <end position="138"/>
    </location>
</feature>
<dbReference type="OrthoDB" id="5596221at2759"/>
<feature type="compositionally biased region" description="Basic residues" evidence="1">
    <location>
        <begin position="85"/>
        <end position="95"/>
    </location>
</feature>
<keyword evidence="3" id="KW-1185">Reference proteome</keyword>
<dbReference type="RefSeq" id="XP_040745059.1">
    <property type="nucleotide sequence ID" value="XM_040887117.1"/>
</dbReference>
<evidence type="ECO:0000313" key="3">
    <source>
        <dbReference type="Proteomes" id="UP000193922"/>
    </source>
</evidence>
<dbReference type="GeneID" id="63803765"/>
<feature type="region of interest" description="Disordered" evidence="1">
    <location>
        <begin position="179"/>
        <end position="208"/>
    </location>
</feature>
<organism evidence="2 3">
    <name type="scientific">Linderina pennispora</name>
    <dbReference type="NCBI Taxonomy" id="61395"/>
    <lineage>
        <taxon>Eukaryota</taxon>
        <taxon>Fungi</taxon>
        <taxon>Fungi incertae sedis</taxon>
        <taxon>Zoopagomycota</taxon>
        <taxon>Kickxellomycotina</taxon>
        <taxon>Kickxellomycetes</taxon>
        <taxon>Kickxellales</taxon>
        <taxon>Kickxellaceae</taxon>
        <taxon>Linderina</taxon>
    </lineage>
</organism>
<accession>A0A1Y1WEF1</accession>
<feature type="region of interest" description="Disordered" evidence="1">
    <location>
        <begin position="265"/>
        <end position="325"/>
    </location>
</feature>
<dbReference type="AlphaFoldDB" id="A0A1Y1WEF1"/>
<feature type="region of interest" description="Disordered" evidence="1">
    <location>
        <begin position="343"/>
        <end position="373"/>
    </location>
</feature>
<name>A0A1Y1WEF1_9FUNG</name>
<feature type="region of interest" description="Disordered" evidence="1">
    <location>
        <begin position="1"/>
        <end position="139"/>
    </location>
</feature>
<feature type="region of interest" description="Disordered" evidence="1">
    <location>
        <begin position="437"/>
        <end position="492"/>
    </location>
</feature>
<reference evidence="2 3" key="1">
    <citation type="submission" date="2016-07" db="EMBL/GenBank/DDBJ databases">
        <title>Pervasive Adenine N6-methylation of Active Genes in Fungi.</title>
        <authorList>
            <consortium name="DOE Joint Genome Institute"/>
            <person name="Mondo S.J."/>
            <person name="Dannebaum R.O."/>
            <person name="Kuo R.C."/>
            <person name="Labutti K."/>
            <person name="Haridas S."/>
            <person name="Kuo A."/>
            <person name="Salamov A."/>
            <person name="Ahrendt S.R."/>
            <person name="Lipzen A."/>
            <person name="Sullivan W."/>
            <person name="Andreopoulos W.B."/>
            <person name="Clum A."/>
            <person name="Lindquist E."/>
            <person name="Daum C."/>
            <person name="Ramamoorthy G.K."/>
            <person name="Gryganskyi A."/>
            <person name="Culley D."/>
            <person name="Magnuson J.K."/>
            <person name="James T.Y."/>
            <person name="O'Malley M.A."/>
            <person name="Stajich J.E."/>
            <person name="Spatafora J.W."/>
            <person name="Visel A."/>
            <person name="Grigoriev I.V."/>
        </authorList>
    </citation>
    <scope>NUCLEOTIDE SEQUENCE [LARGE SCALE GENOMIC DNA]</scope>
    <source>
        <strain evidence="2 3">ATCC 12442</strain>
    </source>
</reference>
<protein>
    <submittedName>
        <fullName evidence="2">Uncharacterized protein</fullName>
    </submittedName>
</protein>
<sequence>MPRATRSSTRGKAAPATSISPKTRTREARTLRQPTEAPADISSDSEPSRMRTRQKANPARKRALQRLMQAIRDGGGSDSEPVRRALTRTRRSSRRTRQEAEDEEVHSSDSDYVMAGDVEDAEEDRLLEEQAAGDEFDLTTDVGRQAAAAAAAAAAEQKHERRRTEKKLILKIKKTSLLGGKEERRGARKGGRREALRKRKMGEAVAGNADGEITTAKLKKSSLAPAPLQLERVKHAAVEKSSESIPEETVTEEVIAEDIVAEKAVSEKPAADAPAEEAIPKEELSTSAANEAPVEEEVLIAVAAEAPAEKLPAAETSSSEDEEMVDVSAEPVIGDAMEIDNDADSHHEVPQTPGASLQLPPRAVAMNPNGRASGYELQHEDKLLKDLYAEVADQLRKLQTEERLLRMIVKKDFELPEEAVADDAAMFSMDPAYSSFLDTEHHAPTGGELEMHDGEESSDGEGSSSESDGIDQRHDSSDEEVQDEDIARASLGRILTDYVPTNGWPSTA</sequence>